<reference evidence="1 2" key="1">
    <citation type="journal article" date="2020" name="Microorganisms">
        <title>Reliable Identification of Environmental Pseudomonas Isolates Using the rpoD Gene.</title>
        <authorList>
            <consortium name="The Broad Institute Genome Sequencing Platform"/>
            <person name="Girard L."/>
            <person name="Lood C."/>
            <person name="Rokni-Zadeh H."/>
            <person name="van Noort V."/>
            <person name="Lavigne R."/>
            <person name="De Mot R."/>
        </authorList>
    </citation>
    <scope>NUCLEOTIDE SEQUENCE [LARGE SCALE GENOMIC DNA]</scope>
    <source>
        <strain evidence="1 2">SWRI65</strain>
    </source>
</reference>
<dbReference type="Proteomes" id="UP000631521">
    <property type="component" value="Chromosome"/>
</dbReference>
<name>A0A9E6P2Z7_9PSED</name>
<dbReference type="RefSeq" id="WP_186551698.1">
    <property type="nucleotide sequence ID" value="NZ_CP077091.1"/>
</dbReference>
<reference evidence="1 2" key="2">
    <citation type="journal article" date="2021" name="Microorganisms">
        <title>The Ever-Expanding Pseudomonas Genus: Description of 43 New Species and Partition of the Pseudomonas putida Group.</title>
        <authorList>
            <person name="Girard L."/>
            <person name="Lood C."/>
            <person name="Hofte M."/>
            <person name="Vandamme P."/>
            <person name="Rokni-Zadeh H."/>
            <person name="van Noort V."/>
            <person name="Lavigne R."/>
            <person name="De Mot R."/>
        </authorList>
    </citation>
    <scope>NUCLEOTIDE SEQUENCE [LARGE SCALE GENOMIC DNA]</scope>
    <source>
        <strain evidence="1 2">SWRI65</strain>
    </source>
</reference>
<dbReference type="KEGG" id="phv:HU739_005505"/>
<keyword evidence="2" id="KW-1185">Reference proteome</keyword>
<dbReference type="AlphaFoldDB" id="A0A9E6P2Z7"/>
<dbReference type="EMBL" id="CP077091">
    <property type="protein sequence ID" value="QXI18448.1"/>
    <property type="molecule type" value="Genomic_DNA"/>
</dbReference>
<organism evidence="1 2">
    <name type="scientific">Pseudomonas hamedanensis</name>
    <dbReference type="NCBI Taxonomy" id="2745504"/>
    <lineage>
        <taxon>Bacteria</taxon>
        <taxon>Pseudomonadati</taxon>
        <taxon>Pseudomonadota</taxon>
        <taxon>Gammaproteobacteria</taxon>
        <taxon>Pseudomonadales</taxon>
        <taxon>Pseudomonadaceae</taxon>
        <taxon>Pseudomonas</taxon>
    </lineage>
</organism>
<evidence type="ECO:0000313" key="2">
    <source>
        <dbReference type="Proteomes" id="UP000631521"/>
    </source>
</evidence>
<protein>
    <submittedName>
        <fullName evidence="1">Uncharacterized protein</fullName>
    </submittedName>
</protein>
<proteinExistence type="predicted"/>
<gene>
    <name evidence="1" type="ORF">HU739_005505</name>
</gene>
<accession>A0A9E6P2Z7</accession>
<sequence length="65" mass="7121">MEQGLGLLAAVRQVPLAAALGAQAVVLVFYNGKKGTDLFLMGKRGRIYFWEKGDGFIFENRSGPF</sequence>
<evidence type="ECO:0000313" key="1">
    <source>
        <dbReference type="EMBL" id="QXI18448.1"/>
    </source>
</evidence>